<keyword evidence="3 7" id="KW-0645">Protease</keyword>
<evidence type="ECO:0000256" key="3">
    <source>
        <dbReference type="ARBA" id="ARBA00022670"/>
    </source>
</evidence>
<evidence type="ECO:0000256" key="1">
    <source>
        <dbReference type="ARBA" id="ARBA00009431"/>
    </source>
</evidence>
<keyword evidence="4 7" id="KW-0732">Signal</keyword>
<dbReference type="Pfam" id="PF00450">
    <property type="entry name" value="Peptidase_S10"/>
    <property type="match status" value="1"/>
</dbReference>
<accession>A0AAN7Y4J2</accession>
<evidence type="ECO:0000256" key="4">
    <source>
        <dbReference type="ARBA" id="ARBA00022729"/>
    </source>
</evidence>
<dbReference type="InterPro" id="IPR033124">
    <property type="entry name" value="Ser_caboxypep_his_AS"/>
</dbReference>
<sequence length="532" mass="58987">MKLFSLLFASLLTTAVTARSAQHVGKKLPTLEARQPQSKVHRRGDFPRRQNSKYDTSATQKYVVNGTSLPYVDFDIGESYAGLMNITDDADDGALYFWFFPSVNPAAEKEVLIWLNGGPGCSSLEGFLQENGPVLWQYGTYKPVQNPWTWVNLTNVVWVEQPIGTGFTQGNVTATSEKDVAAQFMGFFKNFVDTFAMQGYTVYISGESYAGYYVPYLADAFLNANDTTYYNLSSILVYDGVYSYDSIGDNIPTASFVDYWGPLLDLNATFLEQLHNTSEACGYTQYLNDNLVFPPKGPLPTPPYPNDNNDTCNTWNMVYQAASAVNPCFDIYQVATTCPLLWDVLGFPGSFDYVPDGAFIYFNLTDVQTVINAPVQEWYECSPINVFVNRTDNSPPSGLSVLPSVIDRADRVILGHGLLDFILQYNGTLLAVQNMTFGGMQGFQSGPDSFEDAYVPYHEEYQLGTLAGAGVMGQFHTERGLTVATVDLSGHMVPQYAPSAAYRHVEFLLGRIPDLGYRGPFTTMSNTSYGRD</sequence>
<dbReference type="InterPro" id="IPR029058">
    <property type="entry name" value="AB_hydrolase_fold"/>
</dbReference>
<dbReference type="Proteomes" id="UP001309876">
    <property type="component" value="Unassembled WGS sequence"/>
</dbReference>
<comment type="caution">
    <text evidence="9">The sequence shown here is derived from an EMBL/GenBank/DDBJ whole genome shotgun (WGS) entry which is preliminary data.</text>
</comment>
<keyword evidence="2 7" id="KW-0121">Carboxypeptidase</keyword>
<dbReference type="PANTHER" id="PTHR11802:SF479">
    <property type="entry name" value="CARBOXYPEPTIDASE"/>
    <property type="match status" value="1"/>
</dbReference>
<dbReference type="EC" id="3.4.16.-" evidence="7"/>
<evidence type="ECO:0000313" key="9">
    <source>
        <dbReference type="EMBL" id="KAK5082160.1"/>
    </source>
</evidence>
<keyword evidence="6" id="KW-0325">Glycoprotein</keyword>
<comment type="similarity">
    <text evidence="1 7">Belongs to the peptidase S10 family.</text>
</comment>
<dbReference type="InterPro" id="IPR018202">
    <property type="entry name" value="Ser_caboxypep_ser_AS"/>
</dbReference>
<evidence type="ECO:0000256" key="5">
    <source>
        <dbReference type="ARBA" id="ARBA00022801"/>
    </source>
</evidence>
<dbReference type="PANTHER" id="PTHR11802">
    <property type="entry name" value="SERINE PROTEASE FAMILY S10 SERINE CARBOXYPEPTIDASE"/>
    <property type="match status" value="1"/>
</dbReference>
<feature type="region of interest" description="Disordered" evidence="8">
    <location>
        <begin position="27"/>
        <end position="54"/>
    </location>
</feature>
<name>A0AAN7Y4J2_9EURO</name>
<dbReference type="PRINTS" id="PR00724">
    <property type="entry name" value="CRBOXYPTASEC"/>
</dbReference>
<dbReference type="SUPFAM" id="SSF53474">
    <property type="entry name" value="alpha/beta-Hydrolases"/>
    <property type="match status" value="1"/>
</dbReference>
<dbReference type="FunFam" id="3.40.50.1820:FF:000118">
    <property type="entry name" value="Carboxypeptidase"/>
    <property type="match status" value="1"/>
</dbReference>
<dbReference type="PROSITE" id="PS00131">
    <property type="entry name" value="CARBOXYPEPT_SER_SER"/>
    <property type="match status" value="1"/>
</dbReference>
<dbReference type="PROSITE" id="PS00560">
    <property type="entry name" value="CARBOXYPEPT_SER_HIS"/>
    <property type="match status" value="1"/>
</dbReference>
<feature type="chain" id="PRO_5042665500" description="Carboxypeptidase" evidence="7">
    <location>
        <begin position="19"/>
        <end position="532"/>
    </location>
</feature>
<evidence type="ECO:0000313" key="10">
    <source>
        <dbReference type="Proteomes" id="UP001309876"/>
    </source>
</evidence>
<organism evidence="9 10">
    <name type="scientific">Lithohypha guttulata</name>
    <dbReference type="NCBI Taxonomy" id="1690604"/>
    <lineage>
        <taxon>Eukaryota</taxon>
        <taxon>Fungi</taxon>
        <taxon>Dikarya</taxon>
        <taxon>Ascomycota</taxon>
        <taxon>Pezizomycotina</taxon>
        <taxon>Eurotiomycetes</taxon>
        <taxon>Chaetothyriomycetidae</taxon>
        <taxon>Chaetothyriales</taxon>
        <taxon>Trichomeriaceae</taxon>
        <taxon>Lithohypha</taxon>
    </lineage>
</organism>
<reference evidence="9 10" key="1">
    <citation type="submission" date="2023-08" db="EMBL/GenBank/DDBJ databases">
        <title>Black Yeasts Isolated from many extreme environments.</title>
        <authorList>
            <person name="Coleine C."/>
            <person name="Stajich J.E."/>
            <person name="Selbmann L."/>
        </authorList>
    </citation>
    <scope>NUCLEOTIDE SEQUENCE [LARGE SCALE GENOMIC DNA]</scope>
    <source>
        <strain evidence="9 10">CCFEE 5910</strain>
    </source>
</reference>
<evidence type="ECO:0000256" key="7">
    <source>
        <dbReference type="RuleBase" id="RU361156"/>
    </source>
</evidence>
<protein>
    <recommendedName>
        <fullName evidence="7">Carboxypeptidase</fullName>
        <ecNumber evidence="7">3.4.16.-</ecNumber>
    </recommendedName>
</protein>
<feature type="signal peptide" evidence="7">
    <location>
        <begin position="1"/>
        <end position="18"/>
    </location>
</feature>
<dbReference type="EMBL" id="JAVRRJ010000008">
    <property type="protein sequence ID" value="KAK5082160.1"/>
    <property type="molecule type" value="Genomic_DNA"/>
</dbReference>
<dbReference type="InterPro" id="IPR001563">
    <property type="entry name" value="Peptidase_S10"/>
</dbReference>
<dbReference type="GO" id="GO:0006508">
    <property type="term" value="P:proteolysis"/>
    <property type="evidence" value="ECO:0007669"/>
    <property type="project" value="UniProtKB-KW"/>
</dbReference>
<gene>
    <name evidence="9" type="ORF">LTR05_007303</name>
</gene>
<keyword evidence="10" id="KW-1185">Reference proteome</keyword>
<evidence type="ECO:0000256" key="6">
    <source>
        <dbReference type="ARBA" id="ARBA00023180"/>
    </source>
</evidence>
<proteinExistence type="inferred from homology"/>
<dbReference type="GO" id="GO:0004185">
    <property type="term" value="F:serine-type carboxypeptidase activity"/>
    <property type="evidence" value="ECO:0007669"/>
    <property type="project" value="UniProtKB-UniRule"/>
</dbReference>
<dbReference type="AlphaFoldDB" id="A0AAN7Y4J2"/>
<evidence type="ECO:0000256" key="8">
    <source>
        <dbReference type="SAM" id="MobiDB-lite"/>
    </source>
</evidence>
<evidence type="ECO:0000256" key="2">
    <source>
        <dbReference type="ARBA" id="ARBA00022645"/>
    </source>
</evidence>
<keyword evidence="5 7" id="KW-0378">Hydrolase</keyword>
<dbReference type="Gene3D" id="3.40.50.1820">
    <property type="entry name" value="alpha/beta hydrolase"/>
    <property type="match status" value="1"/>
</dbReference>